<proteinExistence type="predicted"/>
<accession>A0A892ZLL7</accession>
<reference evidence="1" key="1">
    <citation type="submission" date="2021-02" db="EMBL/GenBank/DDBJ databases">
        <title>Neisseriaceae sp. 26B isolated from the cloaca of a Common Toad-headed Turtle (Mesoclemmys nasuta).</title>
        <authorList>
            <person name="Spergser J."/>
            <person name="Busse H.-J."/>
        </authorList>
    </citation>
    <scope>NUCLEOTIDE SEQUENCE</scope>
    <source>
        <strain evidence="1">26B</strain>
    </source>
</reference>
<evidence type="ECO:0000313" key="2">
    <source>
        <dbReference type="Proteomes" id="UP000653156"/>
    </source>
</evidence>
<sequence>MPKQAELREQIKQATSEEEKTKIYNEIYKLQYQKRFLETLVGIVAGTPDAAITQGTLQLAATKMREESLANSRKFPKITDGKTTLNNVSYDSGYFDGVKLGGVRIDLDAICGLNDERCTRKEDGSYLYKGDNDKLKTLNDAIDPSKNPDAGRMYGLTGGFQAVKGEMFGAYIPGSWKDMLVESFAGSHDYQGGQIWNLYDKQGNTSRGRDKEGNYDRISSSITAAVAIPTSAPFALSDLISPDTLQIILKIGGK</sequence>
<evidence type="ECO:0000313" key="1">
    <source>
        <dbReference type="EMBL" id="QRQ83330.1"/>
    </source>
</evidence>
<keyword evidence="2" id="KW-1185">Reference proteome</keyword>
<dbReference type="AlphaFoldDB" id="A0A892ZLL7"/>
<dbReference type="EMBL" id="CP069798">
    <property type="protein sequence ID" value="QRQ83330.1"/>
    <property type="molecule type" value="Genomic_DNA"/>
</dbReference>
<protein>
    <submittedName>
        <fullName evidence="1">Uncharacterized protein</fullName>
    </submittedName>
</protein>
<gene>
    <name evidence="1" type="ORF">JQU52_09315</name>
</gene>
<dbReference type="KEGG" id="ptes:JQU52_09315"/>
<organism evidence="1 2">
    <name type="scientific">Paralysiella testudinis</name>
    <dbReference type="NCBI Taxonomy" id="2809020"/>
    <lineage>
        <taxon>Bacteria</taxon>
        <taxon>Pseudomonadati</taxon>
        <taxon>Pseudomonadota</taxon>
        <taxon>Betaproteobacteria</taxon>
        <taxon>Neisseriales</taxon>
        <taxon>Neisseriaceae</taxon>
        <taxon>Paralysiella</taxon>
    </lineage>
</organism>
<dbReference type="Proteomes" id="UP000653156">
    <property type="component" value="Chromosome"/>
</dbReference>
<name>A0A892ZLL7_9NEIS</name>